<sequence length="115" mass="12921">MLPSNDNTSTRPAFKIDSSTHEVHQQTTLSSNFGLVVFPTLWPFSSPLYKTCDEELLGRRHLSQDLLMSAVCTESGEGLHPPHMSHKDSICYSLNLPPRLDLLLPWRHPHPTSSS</sequence>
<name>A0AAN9HDK4_9TELE</name>
<evidence type="ECO:0000313" key="2">
    <source>
        <dbReference type="EMBL" id="KAK7165831.1"/>
    </source>
</evidence>
<gene>
    <name evidence="2" type="ORF">R3I93_005799</name>
</gene>
<reference evidence="2 3" key="1">
    <citation type="submission" date="2024-02" db="EMBL/GenBank/DDBJ databases">
        <title>Chromosome-level genome assembly of the Eurasian Minnow (Phoxinus phoxinus).</title>
        <authorList>
            <person name="Oriowo T.O."/>
            <person name="Martin S."/>
            <person name="Stange M."/>
            <person name="Chrysostomakis Y."/>
            <person name="Brown T."/>
            <person name="Winkler S."/>
            <person name="Kukowka S."/>
            <person name="Myers E.W."/>
            <person name="Bohne A."/>
        </authorList>
    </citation>
    <scope>NUCLEOTIDE SEQUENCE [LARGE SCALE GENOMIC DNA]</scope>
    <source>
        <strain evidence="2">ZFMK-TIS-60720</strain>
        <tissue evidence="2">Whole Organism</tissue>
    </source>
</reference>
<proteinExistence type="predicted"/>
<feature type="region of interest" description="Disordered" evidence="1">
    <location>
        <begin position="1"/>
        <end position="21"/>
    </location>
</feature>
<dbReference type="AlphaFoldDB" id="A0AAN9HDK4"/>
<evidence type="ECO:0000256" key="1">
    <source>
        <dbReference type="SAM" id="MobiDB-lite"/>
    </source>
</evidence>
<dbReference type="Proteomes" id="UP001364617">
    <property type="component" value="Unassembled WGS sequence"/>
</dbReference>
<accession>A0AAN9HDK4</accession>
<protein>
    <submittedName>
        <fullName evidence="2">Uncharacterized protein</fullName>
    </submittedName>
</protein>
<feature type="compositionally biased region" description="Polar residues" evidence="1">
    <location>
        <begin position="1"/>
        <end position="11"/>
    </location>
</feature>
<evidence type="ECO:0000313" key="3">
    <source>
        <dbReference type="Proteomes" id="UP001364617"/>
    </source>
</evidence>
<organism evidence="2 3">
    <name type="scientific">Phoxinus phoxinus</name>
    <name type="common">Eurasian minnow</name>
    <dbReference type="NCBI Taxonomy" id="58324"/>
    <lineage>
        <taxon>Eukaryota</taxon>
        <taxon>Metazoa</taxon>
        <taxon>Chordata</taxon>
        <taxon>Craniata</taxon>
        <taxon>Vertebrata</taxon>
        <taxon>Euteleostomi</taxon>
        <taxon>Actinopterygii</taxon>
        <taxon>Neopterygii</taxon>
        <taxon>Teleostei</taxon>
        <taxon>Ostariophysi</taxon>
        <taxon>Cypriniformes</taxon>
        <taxon>Leuciscidae</taxon>
        <taxon>Phoxininae</taxon>
        <taxon>Phoxinus</taxon>
    </lineage>
</organism>
<dbReference type="EMBL" id="JAYKXH010000006">
    <property type="protein sequence ID" value="KAK7165831.1"/>
    <property type="molecule type" value="Genomic_DNA"/>
</dbReference>
<comment type="caution">
    <text evidence="2">The sequence shown here is derived from an EMBL/GenBank/DDBJ whole genome shotgun (WGS) entry which is preliminary data.</text>
</comment>
<keyword evidence="3" id="KW-1185">Reference proteome</keyword>